<feature type="region of interest" description="Disordered" evidence="1">
    <location>
        <begin position="131"/>
        <end position="151"/>
    </location>
</feature>
<proteinExistence type="predicted"/>
<feature type="region of interest" description="Disordered" evidence="1">
    <location>
        <begin position="296"/>
        <end position="318"/>
    </location>
</feature>
<feature type="compositionally biased region" description="Basic residues" evidence="1">
    <location>
        <begin position="452"/>
        <end position="464"/>
    </location>
</feature>
<keyword evidence="2" id="KW-0472">Membrane</keyword>
<feature type="non-terminal residue" evidence="5">
    <location>
        <position position="1"/>
    </location>
</feature>
<reference evidence="5 6" key="1">
    <citation type="submission" date="2011-02" db="EMBL/GenBank/DDBJ databases">
        <title>The Genome Sequence of Sphaeroforma arctica JP610.</title>
        <authorList>
            <consortium name="The Broad Institute Genome Sequencing Platform"/>
            <person name="Russ C."/>
            <person name="Cuomo C."/>
            <person name="Young S.K."/>
            <person name="Zeng Q."/>
            <person name="Gargeya S."/>
            <person name="Alvarado L."/>
            <person name="Berlin A."/>
            <person name="Chapman S.B."/>
            <person name="Chen Z."/>
            <person name="Freedman E."/>
            <person name="Gellesch M."/>
            <person name="Goldberg J."/>
            <person name="Griggs A."/>
            <person name="Gujja S."/>
            <person name="Heilman E."/>
            <person name="Heiman D."/>
            <person name="Howarth C."/>
            <person name="Mehta T."/>
            <person name="Neiman D."/>
            <person name="Pearson M."/>
            <person name="Roberts A."/>
            <person name="Saif S."/>
            <person name="Shea T."/>
            <person name="Shenoy N."/>
            <person name="Sisk P."/>
            <person name="Stolte C."/>
            <person name="Sykes S."/>
            <person name="White J."/>
            <person name="Yandava C."/>
            <person name="Burger G."/>
            <person name="Gray M.W."/>
            <person name="Holland P.W.H."/>
            <person name="King N."/>
            <person name="Lang F.B.F."/>
            <person name="Roger A.J."/>
            <person name="Ruiz-Trillo I."/>
            <person name="Haas B."/>
            <person name="Nusbaum C."/>
            <person name="Birren B."/>
        </authorList>
    </citation>
    <scope>NUCLEOTIDE SEQUENCE [LARGE SCALE GENOMIC DNA]</scope>
    <source>
        <strain evidence="5 6">JP610</strain>
    </source>
</reference>
<evidence type="ECO:0000256" key="1">
    <source>
        <dbReference type="SAM" id="MobiDB-lite"/>
    </source>
</evidence>
<feature type="transmembrane region" description="Helical" evidence="2">
    <location>
        <begin position="822"/>
        <end position="844"/>
    </location>
</feature>
<feature type="compositionally biased region" description="Low complexity" evidence="1">
    <location>
        <begin position="298"/>
        <end position="316"/>
    </location>
</feature>
<feature type="transmembrane region" description="Helical" evidence="2">
    <location>
        <begin position="512"/>
        <end position="530"/>
    </location>
</feature>
<dbReference type="GO" id="GO:0016020">
    <property type="term" value="C:membrane"/>
    <property type="evidence" value="ECO:0007669"/>
    <property type="project" value="InterPro"/>
</dbReference>
<dbReference type="GO" id="GO:0008381">
    <property type="term" value="F:mechanosensitive monoatomic ion channel activity"/>
    <property type="evidence" value="ECO:0007669"/>
    <property type="project" value="InterPro"/>
</dbReference>
<organism evidence="5 6">
    <name type="scientific">Sphaeroforma arctica JP610</name>
    <dbReference type="NCBI Taxonomy" id="667725"/>
    <lineage>
        <taxon>Eukaryota</taxon>
        <taxon>Ichthyosporea</taxon>
        <taxon>Ichthyophonida</taxon>
        <taxon>Sphaeroforma</taxon>
    </lineage>
</organism>
<feature type="compositionally biased region" description="Basic and acidic residues" evidence="1">
    <location>
        <begin position="250"/>
        <end position="267"/>
    </location>
</feature>
<keyword evidence="3" id="KW-0732">Signal</keyword>
<dbReference type="PANTHER" id="PTHR47049:SF2">
    <property type="entry name" value="PIEZO-TYPE MECHANOSENSITIVE ION CHANNEL HOMOLOG"/>
    <property type="match status" value="1"/>
</dbReference>
<feature type="compositionally biased region" description="Polar residues" evidence="1">
    <location>
        <begin position="197"/>
        <end position="213"/>
    </location>
</feature>
<feature type="region of interest" description="Disordered" evidence="1">
    <location>
        <begin position="167"/>
        <end position="216"/>
    </location>
</feature>
<feature type="region of interest" description="Disordered" evidence="1">
    <location>
        <begin position="425"/>
        <end position="470"/>
    </location>
</feature>
<feature type="compositionally biased region" description="Low complexity" evidence="1">
    <location>
        <begin position="747"/>
        <end position="760"/>
    </location>
</feature>
<dbReference type="InterPro" id="IPR056769">
    <property type="entry name" value="Piezo_TM1-24"/>
</dbReference>
<feature type="compositionally biased region" description="Basic and acidic residues" evidence="1">
    <location>
        <begin position="714"/>
        <end position="732"/>
    </location>
</feature>
<dbReference type="RefSeq" id="XP_014154076.1">
    <property type="nucleotide sequence ID" value="XM_014298601.1"/>
</dbReference>
<evidence type="ECO:0000313" key="6">
    <source>
        <dbReference type="Proteomes" id="UP000054560"/>
    </source>
</evidence>
<keyword evidence="6" id="KW-1185">Reference proteome</keyword>
<feature type="transmembrane region" description="Helical" evidence="2">
    <location>
        <begin position="779"/>
        <end position="802"/>
    </location>
</feature>
<keyword evidence="2" id="KW-0812">Transmembrane</keyword>
<accession>A0A0L0FU36</accession>
<name>A0A0L0FU36_9EUKA</name>
<keyword evidence="2" id="KW-1133">Transmembrane helix</keyword>
<dbReference type="AlphaFoldDB" id="A0A0L0FU36"/>
<feature type="region of interest" description="Disordered" evidence="1">
    <location>
        <begin position="351"/>
        <end position="389"/>
    </location>
</feature>
<gene>
    <name evidence="5" type="ORF">SARC_07453</name>
</gene>
<dbReference type="PANTHER" id="PTHR47049">
    <property type="entry name" value="PIEZO-TYPE MECHANOSENSITIVE ION CHANNEL HOMOLOG"/>
    <property type="match status" value="1"/>
</dbReference>
<dbReference type="GeneID" id="25907957"/>
<feature type="compositionally biased region" description="Polar residues" evidence="1">
    <location>
        <begin position="373"/>
        <end position="383"/>
    </location>
</feature>
<dbReference type="EMBL" id="KQ242188">
    <property type="protein sequence ID" value="KNC80174.1"/>
    <property type="molecule type" value="Genomic_DNA"/>
</dbReference>
<feature type="transmembrane region" description="Helical" evidence="2">
    <location>
        <begin position="542"/>
        <end position="560"/>
    </location>
</feature>
<dbReference type="Proteomes" id="UP000054560">
    <property type="component" value="Unassembled WGS sequence"/>
</dbReference>
<dbReference type="InterPro" id="IPR027272">
    <property type="entry name" value="Piezo"/>
</dbReference>
<feature type="signal peptide" evidence="3">
    <location>
        <begin position="1"/>
        <end position="23"/>
    </location>
</feature>
<feature type="compositionally biased region" description="Low complexity" evidence="1">
    <location>
        <begin position="351"/>
        <end position="364"/>
    </location>
</feature>
<sequence>MSIAYTLLVLCLQAVFQTVLILASRPYAHVLDPACSSRSLNWALIGLVRFDLNPAVDVTFSIVSQQSIDIGILAVCKINRGPELLLVAVGVMNHIFSRDARYLEKDDEPEELDLDLYTALSQFTQRSALSRSQEQLVGSPSNSPANETPNMQNLSKAKESLENGVSFNEKGENENHSIQTQTALPGRVGVDGDQEGEYSSANDKAASNTNLETDQWDGSDVVTAAVESPTHAVDNIHTYVDSNTALNSDMHTDDSTHTPPDSHTELDTHMHGKVNTTSNVNVHGDSWVEGVAEDRASRSGSVHSVGSTHSTTSLHSPDGEIAIDRSQSINSTHSINRPQNSAGFVHSTDSLVSVSPVGSPSRASLSDEESYYGTPSNYTQTVPTYDKRTYDSYTPDYSYTPEAGYASDESTELFFESPDDNYYDDADYTAGSDNTLAHTRDGDSGDSLQTHTHTHTHAHTHPLQHTHGEKQVTPWSTRVHVFMLRMGEAFTRGFTPAVVLTAGATNPSLLNAPYFLCVAVMPVLLCLRRLHLLTHAKIVRRVGLYYALLHLVTLSVFQLVGTEYAYSAVQTRLLNALGLLDLVGVYGKAVPCPPLYLVWMISRPDHMVMVISLVLVCLFVTNSDTAQLRSPASDFAYDCDYDYAAMHTPTHTADEAYTSMYTNNNTHNTHTTHNTPHTREAYTAQSDYRYTNGNDEETGLVAHGSSDGLATHGPHADTHTHTHTHTEGERDAQQAYTPHPAHDHPTPAHAPTHIHAPTPTQQRVSKSLAMELLERYNHIACFVMCMGWGLAFSSLLTLPIFLYGLGGWVSPVHYMRKPLRWLVVYCFGLCVLSYLYDTTGVYAVHCGF</sequence>
<evidence type="ECO:0000256" key="3">
    <source>
        <dbReference type="SAM" id="SignalP"/>
    </source>
</evidence>
<dbReference type="Pfam" id="PF24871">
    <property type="entry name" value="Piezo_TM1-24"/>
    <property type="match status" value="1"/>
</dbReference>
<feature type="chain" id="PRO_5005538891" description="Piezo TM1-24 domain-containing protein" evidence="3">
    <location>
        <begin position="24"/>
        <end position="848"/>
    </location>
</feature>
<feature type="region of interest" description="Disordered" evidence="1">
    <location>
        <begin position="689"/>
        <end position="761"/>
    </location>
</feature>
<feature type="region of interest" description="Disordered" evidence="1">
    <location>
        <begin position="247"/>
        <end position="267"/>
    </location>
</feature>
<evidence type="ECO:0000259" key="4">
    <source>
        <dbReference type="Pfam" id="PF24871"/>
    </source>
</evidence>
<feature type="domain" description="Piezo TM1-24" evidence="4">
    <location>
        <begin position="451"/>
        <end position="685"/>
    </location>
</feature>
<protein>
    <recommendedName>
        <fullName evidence="4">Piezo TM1-24 domain-containing protein</fullName>
    </recommendedName>
</protein>
<evidence type="ECO:0000313" key="5">
    <source>
        <dbReference type="EMBL" id="KNC80174.1"/>
    </source>
</evidence>
<evidence type="ECO:0000256" key="2">
    <source>
        <dbReference type="SAM" id="Phobius"/>
    </source>
</evidence>